<dbReference type="Proteomes" id="UP001476798">
    <property type="component" value="Unassembled WGS sequence"/>
</dbReference>
<keyword evidence="2" id="KW-1185">Reference proteome</keyword>
<evidence type="ECO:0000313" key="1">
    <source>
        <dbReference type="EMBL" id="MEQ2189630.1"/>
    </source>
</evidence>
<evidence type="ECO:0000313" key="2">
    <source>
        <dbReference type="Proteomes" id="UP001476798"/>
    </source>
</evidence>
<accession>A0ABV0Q1K5</accession>
<proteinExistence type="predicted"/>
<gene>
    <name evidence="1" type="ORF">GOODEAATRI_027201</name>
</gene>
<reference evidence="1 2" key="1">
    <citation type="submission" date="2021-06" db="EMBL/GenBank/DDBJ databases">
        <authorList>
            <person name="Palmer J.M."/>
        </authorList>
    </citation>
    <scope>NUCLEOTIDE SEQUENCE [LARGE SCALE GENOMIC DNA]</scope>
    <source>
        <strain evidence="1 2">GA_2019</strain>
        <tissue evidence="1">Muscle</tissue>
    </source>
</reference>
<sequence>MFNNGDNCLHGSHWSWKFPVYRILVPIIVQPQTREVKDAAVQMEKCDEAEEKQENKSAFSKDKDSIIWDFYPDHCIITTRKEKVPIGISYDQTVPTISCYFSFHVLERNKKIKPN</sequence>
<comment type="caution">
    <text evidence="1">The sequence shown here is derived from an EMBL/GenBank/DDBJ whole genome shotgun (WGS) entry which is preliminary data.</text>
</comment>
<protein>
    <submittedName>
        <fullName evidence="1">Uncharacterized protein</fullName>
    </submittedName>
</protein>
<dbReference type="EMBL" id="JAHRIO010093479">
    <property type="protein sequence ID" value="MEQ2189630.1"/>
    <property type="molecule type" value="Genomic_DNA"/>
</dbReference>
<organism evidence="1 2">
    <name type="scientific">Goodea atripinnis</name>
    <dbReference type="NCBI Taxonomy" id="208336"/>
    <lineage>
        <taxon>Eukaryota</taxon>
        <taxon>Metazoa</taxon>
        <taxon>Chordata</taxon>
        <taxon>Craniata</taxon>
        <taxon>Vertebrata</taxon>
        <taxon>Euteleostomi</taxon>
        <taxon>Actinopterygii</taxon>
        <taxon>Neopterygii</taxon>
        <taxon>Teleostei</taxon>
        <taxon>Neoteleostei</taxon>
        <taxon>Acanthomorphata</taxon>
        <taxon>Ovalentaria</taxon>
        <taxon>Atherinomorphae</taxon>
        <taxon>Cyprinodontiformes</taxon>
        <taxon>Goodeidae</taxon>
        <taxon>Goodea</taxon>
    </lineage>
</organism>
<name>A0ABV0Q1K5_9TELE</name>